<dbReference type="PANTHER" id="PTHR22912:SF93">
    <property type="entry name" value="SOLUBLE PYRIDINE NUCLEOTIDE TRANSHYDROGENASE"/>
    <property type="match status" value="1"/>
</dbReference>
<comment type="cofactor">
    <cofactor evidence="1">
        <name>FAD</name>
        <dbReference type="ChEBI" id="CHEBI:57692"/>
    </cofactor>
</comment>
<dbReference type="InterPro" id="IPR050151">
    <property type="entry name" value="Class-I_Pyr_Nuc-Dis_Oxidored"/>
</dbReference>
<evidence type="ECO:0000256" key="3">
    <source>
        <dbReference type="ARBA" id="ARBA00022630"/>
    </source>
</evidence>
<dbReference type="GO" id="GO:0004148">
    <property type="term" value="F:dihydrolipoyl dehydrogenase (NADH) activity"/>
    <property type="evidence" value="ECO:0007669"/>
    <property type="project" value="TreeGrafter"/>
</dbReference>
<keyword evidence="4" id="KW-0274">FAD</keyword>
<comment type="similarity">
    <text evidence="2">Belongs to the class-I pyridine nucleotide-disulfide oxidoreductase family.</text>
</comment>
<protein>
    <submittedName>
        <fullName evidence="5">Uncharacterized protein</fullName>
    </submittedName>
</protein>
<dbReference type="Gene3D" id="3.50.50.60">
    <property type="entry name" value="FAD/NAD(P)-binding domain"/>
    <property type="match status" value="1"/>
</dbReference>
<organism evidence="5 6">
    <name type="scientific">Candidatus Nitrospira kreftii</name>
    <dbReference type="NCBI Taxonomy" id="2652173"/>
    <lineage>
        <taxon>Bacteria</taxon>
        <taxon>Pseudomonadati</taxon>
        <taxon>Nitrospirota</taxon>
        <taxon>Nitrospiria</taxon>
        <taxon>Nitrospirales</taxon>
        <taxon>Nitrospiraceae</taxon>
        <taxon>Nitrospira</taxon>
    </lineage>
</organism>
<dbReference type="GO" id="GO:0006103">
    <property type="term" value="P:2-oxoglutarate metabolic process"/>
    <property type="evidence" value="ECO:0007669"/>
    <property type="project" value="TreeGrafter"/>
</dbReference>
<dbReference type="KEGG" id="nkf:Nkreftii_000605"/>
<evidence type="ECO:0000313" key="6">
    <source>
        <dbReference type="Proteomes" id="UP000593737"/>
    </source>
</evidence>
<dbReference type="GO" id="GO:0005829">
    <property type="term" value="C:cytosol"/>
    <property type="evidence" value="ECO:0007669"/>
    <property type="project" value="TreeGrafter"/>
</dbReference>
<dbReference type="Proteomes" id="UP000593737">
    <property type="component" value="Chromosome"/>
</dbReference>
<dbReference type="GO" id="GO:0050660">
    <property type="term" value="F:flavin adenine dinucleotide binding"/>
    <property type="evidence" value="ECO:0007669"/>
    <property type="project" value="TreeGrafter"/>
</dbReference>
<dbReference type="InterPro" id="IPR036188">
    <property type="entry name" value="FAD/NAD-bd_sf"/>
</dbReference>
<dbReference type="EMBL" id="CP047423">
    <property type="protein sequence ID" value="QPD02831.1"/>
    <property type="molecule type" value="Genomic_DNA"/>
</dbReference>
<evidence type="ECO:0000256" key="2">
    <source>
        <dbReference type="ARBA" id="ARBA00007532"/>
    </source>
</evidence>
<dbReference type="AlphaFoldDB" id="A0A7S8FBL4"/>
<proteinExistence type="inferred from homology"/>
<reference evidence="5 6" key="1">
    <citation type="journal article" date="2020" name="ISME J.">
        <title>Enrichment and physiological characterization of a novel comammox Nitrospira indicates ammonium inhibition of complete nitrification.</title>
        <authorList>
            <person name="Sakoula D."/>
            <person name="Koch H."/>
            <person name="Frank J."/>
            <person name="Jetten M.S.M."/>
            <person name="van Kessel M.A.H.J."/>
            <person name="Lucker S."/>
        </authorList>
    </citation>
    <scope>NUCLEOTIDE SEQUENCE [LARGE SCALE GENOMIC DNA]</scope>
    <source>
        <strain evidence="5">Comreactor17</strain>
    </source>
</reference>
<dbReference type="PANTHER" id="PTHR22912">
    <property type="entry name" value="DISULFIDE OXIDOREDUCTASE"/>
    <property type="match status" value="1"/>
</dbReference>
<evidence type="ECO:0000256" key="1">
    <source>
        <dbReference type="ARBA" id="ARBA00001974"/>
    </source>
</evidence>
<name>A0A7S8FBL4_9BACT</name>
<gene>
    <name evidence="5" type="ORF">Nkreftii_000605</name>
</gene>
<dbReference type="PRINTS" id="PR00411">
    <property type="entry name" value="PNDRDTASEI"/>
</dbReference>
<evidence type="ECO:0000256" key="4">
    <source>
        <dbReference type="ARBA" id="ARBA00022827"/>
    </source>
</evidence>
<sequence>MNDQLSFDCDFLCIGSSPTGQRAAVQAAKLGRRAAVAERGRLIGGICVDTGTIPSKTFREAVLTVAGRARLNDEFVSPGSNRRPSASALLARVAKVELRQAEIIREQLLRNDVAVLTGKAKLSGRAYGCGGQRWSIDGGNSGQYPDCSWYNAGAAARFIRGVGSGGHER</sequence>
<keyword evidence="3" id="KW-0285">Flavoprotein</keyword>
<dbReference type="Pfam" id="PF12831">
    <property type="entry name" value="FAD_oxidored"/>
    <property type="match status" value="1"/>
</dbReference>
<evidence type="ECO:0000313" key="5">
    <source>
        <dbReference type="EMBL" id="QPD02831.1"/>
    </source>
</evidence>
<accession>A0A7S8FBL4</accession>
<dbReference type="SUPFAM" id="SSF51905">
    <property type="entry name" value="FAD/NAD(P)-binding domain"/>
    <property type="match status" value="1"/>
</dbReference>